<dbReference type="AlphaFoldDB" id="A0A8X6UDR2"/>
<comment type="caution">
    <text evidence="1">The sequence shown here is derived from an EMBL/GenBank/DDBJ whole genome shotgun (WGS) entry which is preliminary data.</text>
</comment>
<evidence type="ECO:0000313" key="2">
    <source>
        <dbReference type="Proteomes" id="UP000887013"/>
    </source>
</evidence>
<protein>
    <submittedName>
        <fullName evidence="1">Uncharacterized protein</fullName>
    </submittedName>
</protein>
<reference evidence="1" key="1">
    <citation type="submission" date="2020-08" db="EMBL/GenBank/DDBJ databases">
        <title>Multicomponent nature underlies the extraordinary mechanical properties of spider dragline silk.</title>
        <authorList>
            <person name="Kono N."/>
            <person name="Nakamura H."/>
            <person name="Mori M."/>
            <person name="Yoshida Y."/>
            <person name="Ohtoshi R."/>
            <person name="Malay A.D."/>
            <person name="Moran D.A.P."/>
            <person name="Tomita M."/>
            <person name="Numata K."/>
            <person name="Arakawa K."/>
        </authorList>
    </citation>
    <scope>NUCLEOTIDE SEQUENCE</scope>
</reference>
<dbReference type="EMBL" id="BMAW01077541">
    <property type="protein sequence ID" value="GFU06905.1"/>
    <property type="molecule type" value="Genomic_DNA"/>
</dbReference>
<gene>
    <name evidence="1" type="ORF">NPIL_304321</name>
</gene>
<evidence type="ECO:0000313" key="1">
    <source>
        <dbReference type="EMBL" id="GFU06905.1"/>
    </source>
</evidence>
<keyword evidence="2" id="KW-1185">Reference proteome</keyword>
<accession>A0A8X6UDR2</accession>
<organism evidence="1 2">
    <name type="scientific">Nephila pilipes</name>
    <name type="common">Giant wood spider</name>
    <name type="synonym">Nephila maculata</name>
    <dbReference type="NCBI Taxonomy" id="299642"/>
    <lineage>
        <taxon>Eukaryota</taxon>
        <taxon>Metazoa</taxon>
        <taxon>Ecdysozoa</taxon>
        <taxon>Arthropoda</taxon>
        <taxon>Chelicerata</taxon>
        <taxon>Arachnida</taxon>
        <taxon>Araneae</taxon>
        <taxon>Araneomorphae</taxon>
        <taxon>Entelegynae</taxon>
        <taxon>Araneoidea</taxon>
        <taxon>Nephilidae</taxon>
        <taxon>Nephila</taxon>
    </lineage>
</organism>
<name>A0A8X6UDR2_NEPPI</name>
<dbReference type="Proteomes" id="UP000887013">
    <property type="component" value="Unassembled WGS sequence"/>
</dbReference>
<proteinExistence type="predicted"/>
<sequence>MGQSDTTSASLLPIKAGSAASRVILLRFLTKMKDGETFGYVVFSYRRPILTKFMDFFVQFRQLLNNLESSETVPIISWHRWDSCFRITTSWTYLISNDSSTWNRESLKTRPCKKRPKGGHRAFLQAIWTEYGKPKL</sequence>